<proteinExistence type="predicted"/>
<evidence type="ECO:0000313" key="1">
    <source>
        <dbReference type="EMBL" id="EPX74908.1"/>
    </source>
</evidence>
<name>S9Q5I3_SCHOY</name>
<dbReference type="AlphaFoldDB" id="S9Q5I3"/>
<organism evidence="1 2">
    <name type="scientific">Schizosaccharomyces octosporus (strain yFS286)</name>
    <name type="common">Fission yeast</name>
    <name type="synonym">Octosporomyces octosporus</name>
    <dbReference type="NCBI Taxonomy" id="483514"/>
    <lineage>
        <taxon>Eukaryota</taxon>
        <taxon>Fungi</taxon>
        <taxon>Dikarya</taxon>
        <taxon>Ascomycota</taxon>
        <taxon>Taphrinomycotina</taxon>
        <taxon>Schizosaccharomycetes</taxon>
        <taxon>Schizosaccharomycetales</taxon>
        <taxon>Schizosaccharomycetaceae</taxon>
        <taxon>Schizosaccharomyces</taxon>
    </lineage>
</organism>
<dbReference type="RefSeq" id="XP_013016335.1">
    <property type="nucleotide sequence ID" value="XM_013160881.1"/>
</dbReference>
<protein>
    <submittedName>
        <fullName evidence="1">Uncharacterized protein</fullName>
    </submittedName>
</protein>
<dbReference type="EMBL" id="KE503206">
    <property type="protein sequence ID" value="EPX74908.1"/>
    <property type="molecule type" value="Genomic_DNA"/>
</dbReference>
<keyword evidence="2" id="KW-1185">Reference proteome</keyword>
<accession>S9Q5I3</accession>
<gene>
    <name evidence="1" type="ORF">SOCG_02388</name>
</gene>
<dbReference type="HOGENOM" id="CLU_3143870_0_0_1"/>
<evidence type="ECO:0000313" key="2">
    <source>
        <dbReference type="Proteomes" id="UP000016088"/>
    </source>
</evidence>
<dbReference type="Proteomes" id="UP000016088">
    <property type="component" value="Unassembled WGS sequence"/>
</dbReference>
<dbReference type="GeneID" id="25031365"/>
<dbReference type="VEuPathDB" id="FungiDB:SOCG_02388"/>
<reference evidence="1 2" key="1">
    <citation type="journal article" date="2011" name="Science">
        <title>Comparative functional genomics of the fission yeasts.</title>
        <authorList>
            <person name="Rhind N."/>
            <person name="Chen Z."/>
            <person name="Yassour M."/>
            <person name="Thompson D.A."/>
            <person name="Haas B.J."/>
            <person name="Habib N."/>
            <person name="Wapinski I."/>
            <person name="Roy S."/>
            <person name="Lin M.F."/>
            <person name="Heiman D.I."/>
            <person name="Young S.K."/>
            <person name="Furuya K."/>
            <person name="Guo Y."/>
            <person name="Pidoux A."/>
            <person name="Chen H.M."/>
            <person name="Robbertse B."/>
            <person name="Goldberg J.M."/>
            <person name="Aoki K."/>
            <person name="Bayne E.H."/>
            <person name="Berlin A.M."/>
            <person name="Desjardins C.A."/>
            <person name="Dobbs E."/>
            <person name="Dukaj L."/>
            <person name="Fan L."/>
            <person name="FitzGerald M.G."/>
            <person name="French C."/>
            <person name="Gujja S."/>
            <person name="Hansen K."/>
            <person name="Keifenheim D."/>
            <person name="Levin J.Z."/>
            <person name="Mosher R.A."/>
            <person name="Mueller C.A."/>
            <person name="Pfiffner J."/>
            <person name="Priest M."/>
            <person name="Russ C."/>
            <person name="Smialowska A."/>
            <person name="Swoboda P."/>
            <person name="Sykes S.M."/>
            <person name="Vaughn M."/>
            <person name="Vengrova S."/>
            <person name="Yoder R."/>
            <person name="Zeng Q."/>
            <person name="Allshire R."/>
            <person name="Baulcombe D."/>
            <person name="Birren B.W."/>
            <person name="Brown W."/>
            <person name="Ekwall K."/>
            <person name="Kellis M."/>
            <person name="Leatherwood J."/>
            <person name="Levin H."/>
            <person name="Margalit H."/>
            <person name="Martienssen R."/>
            <person name="Nieduszynski C.A."/>
            <person name="Spatafora J.W."/>
            <person name="Friedman N."/>
            <person name="Dalgaard J.Z."/>
            <person name="Baumann P."/>
            <person name="Niki H."/>
            <person name="Regev A."/>
            <person name="Nusbaum C."/>
        </authorList>
    </citation>
    <scope>NUCLEOTIDE SEQUENCE [LARGE SCALE GENOMIC DNA]</scope>
    <source>
        <strain evidence="2">yFS286</strain>
    </source>
</reference>
<sequence length="49" mass="5792">MKAKCRKLWTRNKCQCHAMPYRTVPSASTIVECEVVKRKTNTKLYEKTM</sequence>